<reference evidence="1 2" key="1">
    <citation type="submission" date="2018-01" db="EMBL/GenBank/DDBJ databases">
        <title>Complete genome sequence of Bacteriovorax stolpii DSM12778.</title>
        <authorList>
            <person name="Tang B."/>
            <person name="Chang J."/>
        </authorList>
    </citation>
    <scope>NUCLEOTIDE SEQUENCE [LARGE SCALE GENOMIC DNA]</scope>
    <source>
        <strain evidence="1 2">DSM 12778</strain>
    </source>
</reference>
<dbReference type="EMBL" id="CP025704">
    <property type="protein sequence ID" value="AUN99535.1"/>
    <property type="molecule type" value="Genomic_DNA"/>
</dbReference>
<accession>A0A2K9NWU1</accession>
<dbReference type="RefSeq" id="WP_102244826.1">
    <property type="nucleotide sequence ID" value="NZ_CP025704.1"/>
</dbReference>
<name>A0A2K9NWU1_BACTC</name>
<protein>
    <submittedName>
        <fullName evidence="1">Uncharacterized protein</fullName>
    </submittedName>
</protein>
<gene>
    <name evidence="1" type="ORF">C0V70_15770</name>
</gene>
<dbReference type="Proteomes" id="UP000235584">
    <property type="component" value="Chromosome"/>
</dbReference>
<keyword evidence="2" id="KW-1185">Reference proteome</keyword>
<evidence type="ECO:0000313" key="2">
    <source>
        <dbReference type="Proteomes" id="UP000235584"/>
    </source>
</evidence>
<dbReference type="KEGG" id="bsto:C0V70_15770"/>
<organism evidence="1 2">
    <name type="scientific">Bacteriovorax stolpii</name>
    <name type="common">Bdellovibrio stolpii</name>
    <dbReference type="NCBI Taxonomy" id="960"/>
    <lineage>
        <taxon>Bacteria</taxon>
        <taxon>Pseudomonadati</taxon>
        <taxon>Bdellovibrionota</taxon>
        <taxon>Bacteriovoracia</taxon>
        <taxon>Bacteriovoracales</taxon>
        <taxon>Bacteriovoracaceae</taxon>
        <taxon>Bacteriovorax</taxon>
    </lineage>
</organism>
<dbReference type="AlphaFoldDB" id="A0A2K9NWU1"/>
<dbReference type="OrthoDB" id="9971193at2"/>
<sequence length="174" mass="18972">MKLLFTLLVFGTLSTTAFAHPGSHRLSCHSALNSGAKQEVNVFLTRSNGKGWAAPTIKISLNNKEVVLNTPDDMDNYGSTFHNSPLKVVTVTAEVPESGYFSVIAMPETVKAFDIDGNLVKWSFEAEKDECNDTNGSATFKAIINGYIYQDGADDKIETQIMDCELTYNSGMAC</sequence>
<proteinExistence type="predicted"/>
<evidence type="ECO:0000313" key="1">
    <source>
        <dbReference type="EMBL" id="AUN99535.1"/>
    </source>
</evidence>